<keyword evidence="2" id="KW-0732">Signal</keyword>
<feature type="chain" id="PRO_5043372493" description="Protein FAR1-RELATED SEQUENCE" evidence="2">
    <location>
        <begin position="18"/>
        <end position="609"/>
    </location>
</feature>
<organism evidence="5 6">
    <name type="scientific">Buddleja alternifolia</name>
    <dbReference type="NCBI Taxonomy" id="168488"/>
    <lineage>
        <taxon>Eukaryota</taxon>
        <taxon>Viridiplantae</taxon>
        <taxon>Streptophyta</taxon>
        <taxon>Embryophyta</taxon>
        <taxon>Tracheophyta</taxon>
        <taxon>Spermatophyta</taxon>
        <taxon>Magnoliopsida</taxon>
        <taxon>eudicotyledons</taxon>
        <taxon>Gunneridae</taxon>
        <taxon>Pentapetalae</taxon>
        <taxon>asterids</taxon>
        <taxon>lamiids</taxon>
        <taxon>Lamiales</taxon>
        <taxon>Scrophulariaceae</taxon>
        <taxon>Buddlejeae</taxon>
        <taxon>Buddleja</taxon>
    </lineage>
</organism>
<dbReference type="Pfam" id="PF10551">
    <property type="entry name" value="MULE"/>
    <property type="match status" value="1"/>
</dbReference>
<evidence type="ECO:0000313" key="5">
    <source>
        <dbReference type="EMBL" id="KAG8368999.1"/>
    </source>
</evidence>
<reference evidence="5" key="1">
    <citation type="submission" date="2019-10" db="EMBL/GenBank/DDBJ databases">
        <authorList>
            <person name="Zhang R."/>
            <person name="Pan Y."/>
            <person name="Wang J."/>
            <person name="Ma R."/>
            <person name="Yu S."/>
        </authorList>
    </citation>
    <scope>NUCLEOTIDE SEQUENCE</scope>
    <source>
        <strain evidence="5">LA-IB0</strain>
        <tissue evidence="5">Leaf</tissue>
    </source>
</reference>
<comment type="caution">
    <text evidence="5">The sequence shown here is derived from an EMBL/GenBank/DDBJ whole genome shotgun (WGS) entry which is preliminary data.</text>
</comment>
<dbReference type="Pfam" id="PF03101">
    <property type="entry name" value="FAR1"/>
    <property type="match status" value="1"/>
</dbReference>
<dbReference type="AlphaFoldDB" id="A0AAV6WE48"/>
<feature type="domain" description="MULE transposase" evidence="4">
    <location>
        <begin position="306"/>
        <end position="400"/>
    </location>
</feature>
<sequence>MLTLSFFNVLNLQLCRSLYIMNEGHLSSEANICNFPDLNGNHDDTEGADGCADQSTFGESASAKHIEVQYSIIEELEKRLAVGQTVKSAEDAYFLYCSYAHAKGFSVKRGDQCYFPHTKEIQSKDFQCSCEGAKDEKRSVNRKPVYQKPITRTKCKARLKVGREKGGEWKVTKFFMEHNHEMVAGDQTHLLRSSRNISHAHKLTLEAMVNAGIPPATAFFFWEEEAHGPQNLGFTRKDAYDYLSHARRRTSVEDGDASTLLQYFVNKSNKETSFYWNVQMDDSNRMMNFFFRDYQCMIDYEYFGDVVSVDTTYRTNRYNLICAPFVGINHHKQNVMFGLAFMSDEIENSFEWLFSTFLDSMNGKQPETIFTDQCQAMMNAVGTIVPCAHNRLCQWHVNQNAPSHFGSLNGDSRFKQLWHECMSRCESEEDFEAKWKIMIDKYNLSNHKWLSGMYKLRHKWATAFSNDKINEMVIRNPVSVKSSGVTNARIRGHWDDKSKKVTAKGTKRKEQSSQGANCVPISQGATNIQSSQYMSGYPCQVDVNRPRQSAQFPSQVDANRPSQSAPFPPQVDANRPYWPLPMPFPIMTCDVECSKSLFAAVIFVPLVKN</sequence>
<name>A0AAV6WE48_9LAMI</name>
<dbReference type="Proteomes" id="UP000826271">
    <property type="component" value="Unassembled WGS sequence"/>
</dbReference>
<feature type="region of interest" description="Disordered" evidence="1">
    <location>
        <begin position="548"/>
        <end position="572"/>
    </location>
</feature>
<protein>
    <recommendedName>
        <fullName evidence="7">Protein FAR1-RELATED SEQUENCE</fullName>
    </recommendedName>
</protein>
<evidence type="ECO:0000256" key="2">
    <source>
        <dbReference type="SAM" id="SignalP"/>
    </source>
</evidence>
<proteinExistence type="predicted"/>
<evidence type="ECO:0000259" key="3">
    <source>
        <dbReference type="Pfam" id="PF03101"/>
    </source>
</evidence>
<evidence type="ECO:0008006" key="7">
    <source>
        <dbReference type="Google" id="ProtNLM"/>
    </source>
</evidence>
<evidence type="ECO:0000259" key="4">
    <source>
        <dbReference type="Pfam" id="PF10551"/>
    </source>
</evidence>
<feature type="compositionally biased region" description="Polar residues" evidence="1">
    <location>
        <begin position="548"/>
        <end position="565"/>
    </location>
</feature>
<evidence type="ECO:0000313" key="6">
    <source>
        <dbReference type="Proteomes" id="UP000826271"/>
    </source>
</evidence>
<dbReference type="InterPro" id="IPR018289">
    <property type="entry name" value="MULE_transposase_dom"/>
</dbReference>
<feature type="domain" description="FAR1" evidence="3">
    <location>
        <begin position="95"/>
        <end position="183"/>
    </location>
</feature>
<feature type="signal peptide" evidence="2">
    <location>
        <begin position="1"/>
        <end position="17"/>
    </location>
</feature>
<dbReference type="InterPro" id="IPR004330">
    <property type="entry name" value="FAR1_DNA_bnd_dom"/>
</dbReference>
<accession>A0AAV6WE48</accession>
<dbReference type="PANTHER" id="PTHR47718:SF17">
    <property type="entry name" value="PROTEIN FAR1-RELATED SEQUENCE 5-LIKE"/>
    <property type="match status" value="1"/>
</dbReference>
<dbReference type="PANTHER" id="PTHR47718">
    <property type="entry name" value="OS01G0519700 PROTEIN"/>
    <property type="match status" value="1"/>
</dbReference>
<keyword evidence="6" id="KW-1185">Reference proteome</keyword>
<evidence type="ECO:0000256" key="1">
    <source>
        <dbReference type="SAM" id="MobiDB-lite"/>
    </source>
</evidence>
<gene>
    <name evidence="5" type="ORF">BUALT_Bualt15G0104600</name>
</gene>
<feature type="region of interest" description="Disordered" evidence="1">
    <location>
        <begin position="496"/>
        <end position="521"/>
    </location>
</feature>
<dbReference type="EMBL" id="WHWC01000015">
    <property type="protein sequence ID" value="KAG8368999.1"/>
    <property type="molecule type" value="Genomic_DNA"/>
</dbReference>